<accession>A0A382XIA9</accession>
<evidence type="ECO:0000313" key="1">
    <source>
        <dbReference type="EMBL" id="SVD70570.1"/>
    </source>
</evidence>
<reference evidence="1" key="1">
    <citation type="submission" date="2018-05" db="EMBL/GenBank/DDBJ databases">
        <authorList>
            <person name="Lanie J.A."/>
            <person name="Ng W.-L."/>
            <person name="Kazmierczak K.M."/>
            <person name="Andrzejewski T.M."/>
            <person name="Davidsen T.M."/>
            <person name="Wayne K.J."/>
            <person name="Tettelin H."/>
            <person name="Glass J.I."/>
            <person name="Rusch D."/>
            <person name="Podicherti R."/>
            <person name="Tsui H.-C.T."/>
            <person name="Winkler M.E."/>
        </authorList>
    </citation>
    <scope>NUCLEOTIDE SEQUENCE</scope>
</reference>
<organism evidence="1">
    <name type="scientific">marine metagenome</name>
    <dbReference type="NCBI Taxonomy" id="408172"/>
    <lineage>
        <taxon>unclassified sequences</taxon>
        <taxon>metagenomes</taxon>
        <taxon>ecological metagenomes</taxon>
    </lineage>
</organism>
<gene>
    <name evidence="1" type="ORF">METZ01_LOCUS423424</name>
</gene>
<sequence>MTLGVALLLVGCAHYSSSGGLVGGIRTVAIPTAENETSEVDVGQRLSDRVTDAFLADGRLRVVDE</sequence>
<proteinExistence type="predicted"/>
<name>A0A382XIA9_9ZZZZ</name>
<dbReference type="EMBL" id="UINC01167850">
    <property type="protein sequence ID" value="SVD70570.1"/>
    <property type="molecule type" value="Genomic_DNA"/>
</dbReference>
<feature type="non-terminal residue" evidence="1">
    <location>
        <position position="65"/>
    </location>
</feature>
<dbReference type="AlphaFoldDB" id="A0A382XIA9"/>
<protein>
    <submittedName>
        <fullName evidence="1">Uncharacterized protein</fullName>
    </submittedName>
</protein>